<reference evidence="2 3" key="1">
    <citation type="submission" date="2021-07" db="EMBL/GenBank/DDBJ databases">
        <title>Paenibacillus radiodurans sp. nov., isolated from the southeastern edge of Tengger Desert.</title>
        <authorList>
            <person name="Zhang G."/>
        </authorList>
    </citation>
    <scope>NUCLEOTIDE SEQUENCE [LARGE SCALE GENOMIC DNA]</scope>
    <source>
        <strain evidence="2 3">CCM 7311</strain>
    </source>
</reference>
<dbReference type="PANTHER" id="PTHR46211:SF1">
    <property type="entry name" value="GLYCEROPHOSPHODIESTER PHOSPHODIESTERASE, CYTOPLASMIC"/>
    <property type="match status" value="1"/>
</dbReference>
<evidence type="ECO:0000313" key="3">
    <source>
        <dbReference type="Proteomes" id="UP001519887"/>
    </source>
</evidence>
<evidence type="ECO:0000259" key="1">
    <source>
        <dbReference type="PROSITE" id="PS51704"/>
    </source>
</evidence>
<feature type="domain" description="GP-PDE" evidence="1">
    <location>
        <begin position="11"/>
        <end position="171"/>
    </location>
</feature>
<dbReference type="InterPro" id="IPR030395">
    <property type="entry name" value="GP_PDE_dom"/>
</dbReference>
<keyword evidence="3" id="KW-1185">Reference proteome</keyword>
<accession>A0ABS7C5P8</accession>
<comment type="caution">
    <text evidence="2">The sequence shown here is derived from an EMBL/GenBank/DDBJ whole genome shotgun (WGS) entry which is preliminary data.</text>
</comment>
<dbReference type="SUPFAM" id="SSF51695">
    <property type="entry name" value="PLC-like phosphodiesterases"/>
    <property type="match status" value="1"/>
</dbReference>
<proteinExistence type="predicted"/>
<feature type="non-terminal residue" evidence="2">
    <location>
        <position position="171"/>
    </location>
</feature>
<organism evidence="2 3">
    <name type="scientific">Paenibacillus sepulcri</name>
    <dbReference type="NCBI Taxonomy" id="359917"/>
    <lineage>
        <taxon>Bacteria</taxon>
        <taxon>Bacillati</taxon>
        <taxon>Bacillota</taxon>
        <taxon>Bacilli</taxon>
        <taxon>Bacillales</taxon>
        <taxon>Paenibacillaceae</taxon>
        <taxon>Paenibacillus</taxon>
    </lineage>
</organism>
<dbReference type="Proteomes" id="UP001519887">
    <property type="component" value="Unassembled WGS sequence"/>
</dbReference>
<dbReference type="PANTHER" id="PTHR46211">
    <property type="entry name" value="GLYCEROPHOSPHORYL DIESTER PHOSPHODIESTERASE"/>
    <property type="match status" value="1"/>
</dbReference>
<dbReference type="EMBL" id="JAHZIK010000495">
    <property type="protein sequence ID" value="MBW7456080.1"/>
    <property type="molecule type" value="Genomic_DNA"/>
</dbReference>
<dbReference type="Pfam" id="PF03009">
    <property type="entry name" value="GDPD"/>
    <property type="match status" value="1"/>
</dbReference>
<dbReference type="Gene3D" id="3.20.20.190">
    <property type="entry name" value="Phosphatidylinositol (PI) phosphodiesterase"/>
    <property type="match status" value="1"/>
</dbReference>
<dbReference type="PROSITE" id="PS51704">
    <property type="entry name" value="GP_PDE"/>
    <property type="match status" value="1"/>
</dbReference>
<gene>
    <name evidence="2" type="ORF">K0U00_18795</name>
</gene>
<sequence length="171" mass="19004">MIERIANQPGIIVAAHRGYKSDYPENTLLAFRKSLELGVDMLEFDLRLSSDKAVMVLHDATVDRTTNGSGKVGGFSLAELKQLDAGSWFDPEFAGLDIPTLAELCELLRSYPDVLLNVEIKSNHDAMEAVDLTVAILKEYGYLERCVFACFDAAVIAYLHDVYKLRTQGFP</sequence>
<protein>
    <submittedName>
        <fullName evidence="2">Glycerophosphodiester phosphodiesterase</fullName>
    </submittedName>
</protein>
<evidence type="ECO:0000313" key="2">
    <source>
        <dbReference type="EMBL" id="MBW7456080.1"/>
    </source>
</evidence>
<name>A0ABS7C5P8_9BACL</name>
<dbReference type="InterPro" id="IPR017946">
    <property type="entry name" value="PLC-like_Pdiesterase_TIM-brl"/>
</dbReference>